<protein>
    <submittedName>
        <fullName evidence="6">Amino acid adenylation domain-containing protein</fullName>
    </submittedName>
</protein>
<dbReference type="InterPro" id="IPR025110">
    <property type="entry name" value="AMP-bd_C"/>
</dbReference>
<dbReference type="PANTHER" id="PTHR45527:SF1">
    <property type="entry name" value="FATTY ACID SYNTHASE"/>
    <property type="match status" value="1"/>
</dbReference>
<dbReference type="InterPro" id="IPR020806">
    <property type="entry name" value="PKS_PP-bd"/>
</dbReference>
<dbReference type="FunFam" id="3.30.300.30:FF:000010">
    <property type="entry name" value="Enterobactin synthetase component F"/>
    <property type="match status" value="1"/>
</dbReference>
<dbReference type="Pfam" id="PF00501">
    <property type="entry name" value="AMP-binding"/>
    <property type="match status" value="1"/>
</dbReference>
<comment type="caution">
    <text evidence="5">The sequence shown here is derived from an EMBL/GenBank/DDBJ whole genome shotgun (WGS) entry which is preliminary data.</text>
</comment>
<dbReference type="InterPro" id="IPR001242">
    <property type="entry name" value="Condensation_dom"/>
</dbReference>
<dbReference type="EMBL" id="FNAJ01000005">
    <property type="protein sequence ID" value="SDE28230.1"/>
    <property type="molecule type" value="Genomic_DNA"/>
</dbReference>
<keyword evidence="7" id="KW-1185">Reference proteome</keyword>
<dbReference type="FunFam" id="2.30.38.10:FF:000001">
    <property type="entry name" value="Non-ribosomal peptide synthetase PvdI"/>
    <property type="match status" value="1"/>
</dbReference>
<dbReference type="EMBL" id="BJVY01000001">
    <property type="protein sequence ID" value="GEL68391.1"/>
    <property type="molecule type" value="Genomic_DNA"/>
</dbReference>
<evidence type="ECO:0000313" key="7">
    <source>
        <dbReference type="Proteomes" id="UP000198717"/>
    </source>
</evidence>
<reference evidence="6 7" key="1">
    <citation type="submission" date="2016-10" db="EMBL/GenBank/DDBJ databases">
        <authorList>
            <person name="Varghese N."/>
            <person name="Submissions S."/>
        </authorList>
    </citation>
    <scope>NUCLEOTIDE SEQUENCE [LARGE SCALE GENOMIC DNA]</scope>
    <source>
        <strain evidence="6 7">DSM 2260</strain>
    </source>
</reference>
<dbReference type="Gene3D" id="3.40.50.980">
    <property type="match status" value="2"/>
</dbReference>
<dbReference type="FunFam" id="3.40.50.980:FF:000001">
    <property type="entry name" value="Non-ribosomal peptide synthetase"/>
    <property type="match status" value="1"/>
</dbReference>
<dbReference type="GO" id="GO:0003824">
    <property type="term" value="F:catalytic activity"/>
    <property type="evidence" value="ECO:0007669"/>
    <property type="project" value="InterPro"/>
</dbReference>
<dbReference type="NCBIfam" id="TIGR01733">
    <property type="entry name" value="AA-adenyl-dom"/>
    <property type="match status" value="1"/>
</dbReference>
<dbReference type="GO" id="GO:0031177">
    <property type="term" value="F:phosphopantetheine binding"/>
    <property type="evidence" value="ECO:0007669"/>
    <property type="project" value="InterPro"/>
</dbReference>
<organism evidence="5 8">
    <name type="scientific">Myxococcus virescens</name>
    <dbReference type="NCBI Taxonomy" id="83456"/>
    <lineage>
        <taxon>Bacteria</taxon>
        <taxon>Pseudomonadati</taxon>
        <taxon>Myxococcota</taxon>
        <taxon>Myxococcia</taxon>
        <taxon>Myxococcales</taxon>
        <taxon>Cystobacterineae</taxon>
        <taxon>Myxococcaceae</taxon>
        <taxon>Myxococcus</taxon>
    </lineage>
</organism>
<dbReference type="FunFam" id="3.40.50.12780:FF:000012">
    <property type="entry name" value="Non-ribosomal peptide synthetase"/>
    <property type="match status" value="1"/>
</dbReference>
<dbReference type="CDD" id="cd19531">
    <property type="entry name" value="LCL_NRPS-like"/>
    <property type="match status" value="1"/>
</dbReference>
<dbReference type="GO" id="GO:0044550">
    <property type="term" value="P:secondary metabolite biosynthetic process"/>
    <property type="evidence" value="ECO:0007669"/>
    <property type="project" value="UniProtKB-ARBA"/>
</dbReference>
<dbReference type="GO" id="GO:0072330">
    <property type="term" value="P:monocarboxylic acid biosynthetic process"/>
    <property type="evidence" value="ECO:0007669"/>
    <property type="project" value="UniProtKB-ARBA"/>
</dbReference>
<dbReference type="InterPro" id="IPR020845">
    <property type="entry name" value="AMP-binding_CS"/>
</dbReference>
<gene>
    <name evidence="5" type="ORF">MVI01_01750</name>
    <name evidence="6" type="ORF">SAMN04488504_105409</name>
</gene>
<evidence type="ECO:0000313" key="6">
    <source>
        <dbReference type="EMBL" id="SDE28230.1"/>
    </source>
</evidence>
<name>A0A511H4E8_9BACT</name>
<feature type="region of interest" description="Disordered" evidence="3">
    <location>
        <begin position="1107"/>
        <end position="1146"/>
    </location>
</feature>
<feature type="domain" description="Carrier" evidence="4">
    <location>
        <begin position="1031"/>
        <end position="1106"/>
    </location>
</feature>
<dbReference type="GO" id="GO:0043041">
    <property type="term" value="P:amino acid activation for nonribosomal peptide biosynthetic process"/>
    <property type="evidence" value="ECO:0007669"/>
    <property type="project" value="TreeGrafter"/>
</dbReference>
<dbReference type="PANTHER" id="PTHR45527">
    <property type="entry name" value="NONRIBOSOMAL PEPTIDE SYNTHETASE"/>
    <property type="match status" value="1"/>
</dbReference>
<dbReference type="Proteomes" id="UP000198717">
    <property type="component" value="Unassembled WGS sequence"/>
</dbReference>
<dbReference type="Gene3D" id="3.30.300.30">
    <property type="match status" value="1"/>
</dbReference>
<dbReference type="RefSeq" id="WP_090490815.1">
    <property type="nucleotide sequence ID" value="NZ_BJVY01000001.1"/>
</dbReference>
<dbReference type="Pfam" id="PF00550">
    <property type="entry name" value="PP-binding"/>
    <property type="match status" value="1"/>
</dbReference>
<dbReference type="PROSITE" id="PS50075">
    <property type="entry name" value="CARRIER"/>
    <property type="match status" value="1"/>
</dbReference>
<dbReference type="AlphaFoldDB" id="A0A511H4E8"/>
<dbReference type="Gene3D" id="3.30.559.30">
    <property type="entry name" value="Nonribosomal peptide synthetase, condensation domain"/>
    <property type="match status" value="1"/>
</dbReference>
<dbReference type="InterPro" id="IPR044894">
    <property type="entry name" value="TubC_N_sf"/>
</dbReference>
<dbReference type="CDD" id="cd12116">
    <property type="entry name" value="A_NRPS_Ta1_like"/>
    <property type="match status" value="1"/>
</dbReference>
<feature type="region of interest" description="Disordered" evidence="3">
    <location>
        <begin position="1010"/>
        <end position="1030"/>
    </location>
</feature>
<dbReference type="Gene3D" id="1.10.1200.10">
    <property type="entry name" value="ACP-like"/>
    <property type="match status" value="1"/>
</dbReference>
<evidence type="ECO:0000256" key="3">
    <source>
        <dbReference type="SAM" id="MobiDB-lite"/>
    </source>
</evidence>
<dbReference type="InterPro" id="IPR045851">
    <property type="entry name" value="AMP-bd_C_sf"/>
</dbReference>
<dbReference type="InterPro" id="IPR010071">
    <property type="entry name" value="AA_adenyl_dom"/>
</dbReference>
<dbReference type="InterPro" id="IPR000873">
    <property type="entry name" value="AMP-dep_synth/lig_dom"/>
</dbReference>
<dbReference type="Gene3D" id="3.30.559.10">
    <property type="entry name" value="Chloramphenicol acetyltransferase-like domain"/>
    <property type="match status" value="1"/>
</dbReference>
<evidence type="ECO:0000256" key="2">
    <source>
        <dbReference type="ARBA" id="ARBA00022553"/>
    </source>
</evidence>
<dbReference type="FunFam" id="1.10.1200.10:FF:000016">
    <property type="entry name" value="Non-ribosomal peptide synthase"/>
    <property type="match status" value="1"/>
</dbReference>
<evidence type="ECO:0000259" key="4">
    <source>
        <dbReference type="PROSITE" id="PS50075"/>
    </source>
</evidence>
<evidence type="ECO:0000256" key="1">
    <source>
        <dbReference type="ARBA" id="ARBA00022450"/>
    </source>
</evidence>
<dbReference type="InterPro" id="IPR041464">
    <property type="entry name" value="TubC_N"/>
</dbReference>
<reference evidence="5 8" key="2">
    <citation type="submission" date="2019-07" db="EMBL/GenBank/DDBJ databases">
        <title>Whole genome shotgun sequence of Myxococcus virescens NBRC 100334.</title>
        <authorList>
            <person name="Hosoyama A."/>
            <person name="Uohara A."/>
            <person name="Ohji S."/>
            <person name="Ichikawa N."/>
        </authorList>
    </citation>
    <scope>NUCLEOTIDE SEQUENCE [LARGE SCALE GENOMIC DNA]</scope>
    <source>
        <strain evidence="5 8">NBRC 100334</strain>
    </source>
</reference>
<proteinExistence type="predicted"/>
<dbReference type="Gene3D" id="2.30.38.10">
    <property type="entry name" value="Luciferase, Domain 3"/>
    <property type="match status" value="1"/>
</dbReference>
<dbReference type="PROSITE" id="PS00455">
    <property type="entry name" value="AMP_BINDING"/>
    <property type="match status" value="1"/>
</dbReference>
<dbReference type="GO" id="GO:0005829">
    <property type="term" value="C:cytosol"/>
    <property type="evidence" value="ECO:0007669"/>
    <property type="project" value="TreeGrafter"/>
</dbReference>
<evidence type="ECO:0000313" key="5">
    <source>
        <dbReference type="EMBL" id="GEL68391.1"/>
    </source>
</evidence>
<dbReference type="Pfam" id="PF00668">
    <property type="entry name" value="Condensation"/>
    <property type="match status" value="1"/>
</dbReference>
<dbReference type="InterPro" id="IPR023213">
    <property type="entry name" value="CAT-like_dom_sf"/>
</dbReference>
<keyword evidence="2" id="KW-0597">Phosphoprotein</keyword>
<dbReference type="SUPFAM" id="SSF52777">
    <property type="entry name" value="CoA-dependent acyltransferases"/>
    <property type="match status" value="2"/>
</dbReference>
<dbReference type="SMART" id="SM00823">
    <property type="entry name" value="PKS_PP"/>
    <property type="match status" value="1"/>
</dbReference>
<accession>A0A511H4E8</accession>
<dbReference type="InterPro" id="IPR036736">
    <property type="entry name" value="ACP-like_sf"/>
</dbReference>
<dbReference type="Pfam" id="PF13193">
    <property type="entry name" value="AMP-binding_C"/>
    <property type="match status" value="1"/>
</dbReference>
<dbReference type="Proteomes" id="UP000321224">
    <property type="component" value="Unassembled WGS sequence"/>
</dbReference>
<dbReference type="FunFam" id="3.30.559.10:FF:000012">
    <property type="entry name" value="Non-ribosomal peptide synthetase"/>
    <property type="match status" value="1"/>
</dbReference>
<dbReference type="SUPFAM" id="SSF56801">
    <property type="entry name" value="Acetyl-CoA synthetase-like"/>
    <property type="match status" value="1"/>
</dbReference>
<dbReference type="InterPro" id="IPR009081">
    <property type="entry name" value="PP-bd_ACP"/>
</dbReference>
<dbReference type="SUPFAM" id="SSF47336">
    <property type="entry name" value="ACP-like"/>
    <property type="match status" value="1"/>
</dbReference>
<evidence type="ECO:0000313" key="8">
    <source>
        <dbReference type="Proteomes" id="UP000321224"/>
    </source>
</evidence>
<keyword evidence="1" id="KW-0596">Phosphopantetheine</keyword>
<sequence length="1146" mass="125410">MNTIDGLLTRLRQQDVRLWMEGERLRFNAPPGVMTPDLLGEMKSRKEELVSFLQQVGQSLQGAADLIPAGPRDGALPLSSGQQRMWFLEQFQGPSGAYNMPAALRLEGALDIAALQRSLDEIVRRHEVLRTSYGQHQGQPFQRVLPPASVTMPEVDLQHLPADARQAEVRRRATEEAGRPFDLSRDLPLRLSLLRLDPREHVLLLTLHHVACDGWSLGVLIRELAALYRAFSTGEPSPLPEPTLQYGDFARWQQERATRGDLQPHLSWWRDHLAGAPALLELPTDRPRPANQRFHGATHRFTVPAELTARLKQRSRESEATLFMTLLSAFGVLLSRSSRQEELVIGTPIANRVPQTEPLIGLFVNSLPLRLQVDGARPFSELLARVRQDTLSAYAHQTLPFEQLVEALQPARDPSYSPLFQVLFTLQNTPSEVLSLSGLTLEQLEFESGTTQFDLSLSMAETAQGLVSELNYNTDLFDTTTVERMSGHLLTLLAAIAENPTRSVNDLPLLTGPDRLRLLREWNDTALDLPLPGSLHGLFERQAARRPDATAVRFESRALTYRELDEQANRLANHLRQLGVEPGHRVGIFLERSVELLVGLLGILKAGAAYVPLDPLYPPDRLAHILDDSGVSLLLTEPELAAQVPAYRGKRMVLAEASGAPTTLPQVTLAGTNLAYVLYTSGSTGCPKGVAVPHAAVVNFMASMQRAPGMTDQDTLFAVTTVAFDISVLELFLPLSVGGNVVIASSETAVDGTRLMRALVESGATVMQATPSTWRMLLTLGWKGSPTLKLLCGGEAIPSELVEPLCSRGASLWNMYGPTETTIWSTTTRLEPGRRITLGRPIGNTQVYVLDAAMQPVPMGVTGALYIGGHGVAQGYLHRPDLTAERFVPDPFGQVPGGRLYATGDLVRALPDGTLEYLGRGDGQVKLRGYRIELGEIEARLAQVPGVLEAAVKLWDVSGHAELVAYVRPGAEPALDALTIRQHLASHLPAYMLPSHFVTLESFPRTANGKLDRKSLPAPSANQRASAAYEAPRTPTEVQLAAIWRDVLAVEQVGARDNFFDLGGQSMKAVQVVARIQESCKVDVSLRVLFEHPTLGALAKHLETLQQPGAPAAPPPLVARPRQARRVQAATRAELNLPDSTSSKKE</sequence>
<dbReference type="Gene3D" id="1.10.10.1830">
    <property type="entry name" value="Non-ribosomal peptide synthase, adenylation domain"/>
    <property type="match status" value="1"/>
</dbReference>
<dbReference type="Pfam" id="PF18563">
    <property type="entry name" value="TubC_N"/>
    <property type="match status" value="1"/>
</dbReference>